<feature type="binding site" evidence="1">
    <location>
        <position position="84"/>
    </location>
    <ligand>
        <name>substrate</name>
    </ligand>
</feature>
<dbReference type="Proteomes" id="UP001412239">
    <property type="component" value="Unassembled WGS sequence"/>
</dbReference>
<evidence type="ECO:0000313" key="3">
    <source>
        <dbReference type="Proteomes" id="UP001412239"/>
    </source>
</evidence>
<sequence length="186" mass="19256">MARTPIIAPATTVQFTTTSNTTFRPSPTSTTPPAGAHFADLIAPDHAVVITQDTYTSNALVGGLVVARMRELGAPLVVVDGRVRDVPELKLPTYARGTSTVGAGAGSRVVGVGGEVIVARGEGGEGVRACQGDLVFGDEQGVVVFPRAVLERVVELARGVVLADREVLGDVLCGKGLAEAFREHRG</sequence>
<gene>
    <name evidence="2" type="ORF">GSTUAT00000600001</name>
</gene>
<evidence type="ECO:0008006" key="4">
    <source>
        <dbReference type="Google" id="ProtNLM"/>
    </source>
</evidence>
<feature type="binding site" evidence="1">
    <location>
        <position position="85"/>
    </location>
    <ligand>
        <name>Mg(2+)</name>
        <dbReference type="ChEBI" id="CHEBI:18420"/>
    </ligand>
</feature>
<dbReference type="GO" id="GO:0047443">
    <property type="term" value="F:4-hydroxy-4-methyl-2-oxoglutarate aldolase activity"/>
    <property type="evidence" value="ECO:0007669"/>
    <property type="project" value="TreeGrafter"/>
</dbReference>
<dbReference type="SUPFAM" id="SSF89562">
    <property type="entry name" value="RraA-like"/>
    <property type="match status" value="1"/>
</dbReference>
<dbReference type="GO" id="GO:0008948">
    <property type="term" value="F:oxaloacetate decarboxylase activity"/>
    <property type="evidence" value="ECO:0007669"/>
    <property type="project" value="TreeGrafter"/>
</dbReference>
<dbReference type="Pfam" id="PF03737">
    <property type="entry name" value="RraA-like"/>
    <property type="match status" value="1"/>
</dbReference>
<keyword evidence="1" id="KW-0460">Magnesium</keyword>
<evidence type="ECO:0000256" key="1">
    <source>
        <dbReference type="PIRSR" id="PIRSR605493-1"/>
    </source>
</evidence>
<keyword evidence="1" id="KW-0479">Metal-binding</keyword>
<proteinExistence type="predicted"/>
<evidence type="ECO:0000313" key="2">
    <source>
        <dbReference type="EMBL" id="CUS15343.1"/>
    </source>
</evidence>
<organism evidence="2 3">
    <name type="scientific">Tuber aestivum</name>
    <name type="common">summer truffle</name>
    <dbReference type="NCBI Taxonomy" id="59557"/>
    <lineage>
        <taxon>Eukaryota</taxon>
        <taxon>Fungi</taxon>
        <taxon>Dikarya</taxon>
        <taxon>Ascomycota</taxon>
        <taxon>Pezizomycotina</taxon>
        <taxon>Pezizomycetes</taxon>
        <taxon>Pezizales</taxon>
        <taxon>Tuberaceae</taxon>
        <taxon>Tuber</taxon>
    </lineage>
</organism>
<dbReference type="PANTHER" id="PTHR33254:SF4">
    <property type="entry name" value="4-HYDROXY-4-METHYL-2-OXOGLUTARATE ALDOLASE 3-RELATED"/>
    <property type="match status" value="1"/>
</dbReference>
<dbReference type="GO" id="GO:0046872">
    <property type="term" value="F:metal ion binding"/>
    <property type="evidence" value="ECO:0007669"/>
    <property type="project" value="UniProtKB-KW"/>
</dbReference>
<dbReference type="AlphaFoldDB" id="A0A292Q9C8"/>
<reference evidence="2" key="1">
    <citation type="submission" date="2015-10" db="EMBL/GenBank/DDBJ databases">
        <authorList>
            <person name="Regsiter A."/>
            <person name="william w."/>
        </authorList>
    </citation>
    <scope>NUCLEOTIDE SEQUENCE</scope>
    <source>
        <strain evidence="2">Montdore</strain>
    </source>
</reference>
<dbReference type="Gene3D" id="3.50.30.40">
    <property type="entry name" value="Ribonuclease E inhibitor RraA/RraA-like"/>
    <property type="match status" value="1"/>
</dbReference>
<feature type="binding site" evidence="1">
    <location>
        <begin position="62"/>
        <end position="65"/>
    </location>
    <ligand>
        <name>substrate</name>
    </ligand>
</feature>
<keyword evidence="3" id="KW-1185">Reference proteome</keyword>
<dbReference type="InterPro" id="IPR005493">
    <property type="entry name" value="RraA/RraA-like"/>
</dbReference>
<comment type="cofactor">
    <cofactor evidence="1">
        <name>Mg(2+)</name>
        <dbReference type="ChEBI" id="CHEBI:18420"/>
    </cofactor>
</comment>
<name>A0A292Q9C8_9PEZI</name>
<accession>A0A292Q9C8</accession>
<dbReference type="InterPro" id="IPR036704">
    <property type="entry name" value="RraA/RraA-like_sf"/>
</dbReference>
<protein>
    <recommendedName>
        <fullName evidence="4">RraA-like protein</fullName>
    </recommendedName>
</protein>
<dbReference type="PANTHER" id="PTHR33254">
    <property type="entry name" value="4-HYDROXY-4-METHYL-2-OXOGLUTARATE ALDOLASE 3-RELATED"/>
    <property type="match status" value="1"/>
</dbReference>
<dbReference type="EMBL" id="LN890948">
    <property type="protein sequence ID" value="CUS15343.1"/>
    <property type="molecule type" value="Genomic_DNA"/>
</dbReference>